<dbReference type="EMBL" id="SKBQ01000058">
    <property type="protein sequence ID" value="TPX10417.1"/>
    <property type="molecule type" value="Genomic_DNA"/>
</dbReference>
<dbReference type="PROSITE" id="PS00136">
    <property type="entry name" value="SUBTILASE_ASP"/>
    <property type="match status" value="1"/>
</dbReference>
<dbReference type="SUPFAM" id="SSF52025">
    <property type="entry name" value="PA domain"/>
    <property type="match status" value="1"/>
</dbReference>
<dbReference type="Pfam" id="PF06280">
    <property type="entry name" value="fn3_5"/>
    <property type="match status" value="1"/>
</dbReference>
<gene>
    <name evidence="18" type="ORF">E0L32_008636</name>
</gene>
<organism evidence="18 19">
    <name type="scientific">Thyridium curvatum</name>
    <dbReference type="NCBI Taxonomy" id="1093900"/>
    <lineage>
        <taxon>Eukaryota</taxon>
        <taxon>Fungi</taxon>
        <taxon>Dikarya</taxon>
        <taxon>Ascomycota</taxon>
        <taxon>Pezizomycotina</taxon>
        <taxon>Sordariomycetes</taxon>
        <taxon>Sordariomycetidae</taxon>
        <taxon>Thyridiales</taxon>
        <taxon>Thyridiaceae</taxon>
        <taxon>Thyridium</taxon>
    </lineage>
</organism>
<dbReference type="GO" id="GO:0006508">
    <property type="term" value="P:proteolysis"/>
    <property type="evidence" value="ECO:0007669"/>
    <property type="project" value="UniProtKB-KW"/>
</dbReference>
<protein>
    <submittedName>
        <fullName evidence="18">Uncharacterized protein</fullName>
    </submittedName>
</protein>
<keyword evidence="7 10" id="KW-0378">Hydrolase</keyword>
<dbReference type="GO" id="GO:0004252">
    <property type="term" value="F:serine-type endopeptidase activity"/>
    <property type="evidence" value="ECO:0007669"/>
    <property type="project" value="UniProtKB-UniRule"/>
</dbReference>
<sequence>MAWKTWVVSLLAGAASVRAVAPPLAAPIIPGRYIVEFQDGQDGGAFIDSIAHEADKKMDLNYKLFKGASIKFHDAEKSVETAAKVASMPAVKAIWPVRRYSIPEYTLHWAGGAEAAVGMTKRQAPNNQNDTFSTHIMTQVDKLKAEGYFGEGIKIAVIDTGVDYKHPDLGGCFGPGCLVSFGTDLVGDQFNGKNTPVPDPDPYDGCNGHGTHVAGIIAAQGNNQFGVLGAAPGVTLGSYRVFGCNGDVPNDVLIAAYNQAFEAGADIITASIGGPSGWSEDPWAVVVSRIVDQGVPCTTSAGNSGATGMFFASTASNGKGVTSVASVDNTKAPILYTNGTYTIDGGDEVSFGYTPGTPGDWKNVSLPLWAVNFNTTDAANGCDPYPADTPDLSGHVVLVRRGTCTFVQKASNAAAHGAKYVMFYNNVPGTIAADAAGTKGITAIGMVTGEQGESWIKQLAAGTKIVISTTDPMTAPKTLVNSDNFMTPGYLSTFTSWGPTNEAEIKPQFSAPGGLILSTYPLPLGGYAVVSGTSMACPMTAAIYALIMNVRKTKDPRVIESVLSATANPNIFHNGLSPSRFLAPVPQQGAGLIQAHDAAHATSLLSVSSLAFNDTDNHIPMQNFTISNTGRTSIVYKLSNVLAATAYTYANDSTIFPDTFPNDMVTSGASIAFGPSESVTIPAGQRRVISVSPKPPADVDPKRLAVYSGYIAINGSDGSSLSLPYMGVVGSLHKATVLDPSDTYLSDSRARGPGGSATDRPPRAAGNTTFVLPPPGHANDTGYANSSLPQINVNLAMGSPLVRVDVVPVLLCRNASMAHDALGVMSLGQPPEYPVEYASRGSFSTTWDGKLGGGDVGGGKEKEGVYAPPGTYKFVVRALHIFGDKGEAAEYDVAETVPFRIRRRIITVVLAITGLALLVYIVTSLYDFANLFGIFKPHSGIRISQEGVELLHSQTTPDPRPRQRDAAGALAGGAADLHRSQPGLGTQGEQFYIYGCAQDPALARSEDLAEVAQKQSANLAQSDAKLWFTDNSHKFLEEHFPWFVKTYDGYKFPIQRVDVLRYFLLRHYGGIYMDMDNGCAASLEAVTYIPAFTTDGGHGALSNNIIGGQPGHPWFMLLTENLIPWNWNWFLPYVIISYSSGQWFVTAMFERYHRLLQSDHTVKGFEGTWAPLHHVLMDSRPGHDPWVFWTQVHGGTWTNWDSAMFGWIGENILIIVGGAVAFGALTIWCCCRCCARQKKSDGYKPLEGQELDHV</sequence>
<feature type="transmembrane region" description="Helical" evidence="13">
    <location>
        <begin position="1212"/>
        <end position="1235"/>
    </location>
</feature>
<evidence type="ECO:0000256" key="9">
    <source>
        <dbReference type="PIRSR" id="PIRSR615500-1"/>
    </source>
</evidence>
<dbReference type="InterPro" id="IPR023827">
    <property type="entry name" value="Peptidase_S8_Asp-AS"/>
</dbReference>
<dbReference type="InterPro" id="IPR036852">
    <property type="entry name" value="Peptidase_S8/S53_dom_sf"/>
</dbReference>
<evidence type="ECO:0000256" key="5">
    <source>
        <dbReference type="ARBA" id="ARBA00022670"/>
    </source>
</evidence>
<reference evidence="18 19" key="1">
    <citation type="submission" date="2019-06" db="EMBL/GenBank/DDBJ databases">
        <title>Draft genome sequence of the filamentous fungus Phialemoniopsis curvata isolated from diesel fuel.</title>
        <authorList>
            <person name="Varaljay V.A."/>
            <person name="Lyon W.J."/>
            <person name="Crouch A.L."/>
            <person name="Drake C.E."/>
            <person name="Hollomon J.M."/>
            <person name="Nadeau L.J."/>
            <person name="Nunn H.S."/>
            <person name="Stevenson B.S."/>
            <person name="Bojanowski C.L."/>
            <person name="Crookes-Goodson W.J."/>
        </authorList>
    </citation>
    <scope>NUCLEOTIDE SEQUENCE [LARGE SCALE GENOMIC DNA]</scope>
    <source>
        <strain evidence="18 19">D216</strain>
    </source>
</reference>
<feature type="transmembrane region" description="Helical" evidence="13">
    <location>
        <begin position="524"/>
        <end position="547"/>
    </location>
</feature>
<comment type="caution">
    <text evidence="18">The sequence shown here is derived from an EMBL/GenBank/DDBJ whole genome shotgun (WGS) entry which is preliminary data.</text>
</comment>
<feature type="domain" description="C5a peptidase/Subtilisin-like protease SBT2-like Fn3-like" evidence="17">
    <location>
        <begin position="611"/>
        <end position="726"/>
    </location>
</feature>
<dbReference type="PANTHER" id="PTHR43806:SF66">
    <property type="entry name" value="SERIN ENDOPEPTIDASE"/>
    <property type="match status" value="1"/>
</dbReference>
<feature type="active site" description="Charge relay system" evidence="9 10">
    <location>
        <position position="534"/>
    </location>
</feature>
<evidence type="ECO:0000256" key="11">
    <source>
        <dbReference type="RuleBase" id="RU003355"/>
    </source>
</evidence>
<dbReference type="Pfam" id="PF02225">
    <property type="entry name" value="PA"/>
    <property type="match status" value="1"/>
</dbReference>
<dbReference type="PRINTS" id="PR00723">
    <property type="entry name" value="SUBTILISIN"/>
</dbReference>
<evidence type="ECO:0000256" key="12">
    <source>
        <dbReference type="SAM" id="MobiDB-lite"/>
    </source>
</evidence>
<dbReference type="OrthoDB" id="10256524at2759"/>
<dbReference type="Pfam" id="PF00082">
    <property type="entry name" value="Peptidase_S8"/>
    <property type="match status" value="1"/>
</dbReference>
<dbReference type="GO" id="GO:1901135">
    <property type="term" value="P:carbohydrate derivative metabolic process"/>
    <property type="evidence" value="ECO:0007669"/>
    <property type="project" value="UniProtKB-ARBA"/>
</dbReference>
<evidence type="ECO:0000256" key="1">
    <source>
        <dbReference type="ARBA" id="ARBA00009003"/>
    </source>
</evidence>
<dbReference type="Gene3D" id="3.50.30.30">
    <property type="match status" value="1"/>
</dbReference>
<feature type="signal peptide" evidence="14">
    <location>
        <begin position="1"/>
        <end position="19"/>
    </location>
</feature>
<keyword evidence="13" id="KW-0812">Transmembrane</keyword>
<proteinExistence type="inferred from homology"/>
<dbReference type="Gene3D" id="3.40.50.200">
    <property type="entry name" value="Peptidase S8/S53 domain"/>
    <property type="match status" value="1"/>
</dbReference>
<keyword evidence="4" id="KW-0964">Secreted</keyword>
<comment type="similarity">
    <text evidence="2 10 11">Belongs to the peptidase S8 family.</text>
</comment>
<evidence type="ECO:0000256" key="7">
    <source>
        <dbReference type="ARBA" id="ARBA00022801"/>
    </source>
</evidence>
<evidence type="ECO:0000313" key="18">
    <source>
        <dbReference type="EMBL" id="TPX10417.1"/>
    </source>
</evidence>
<evidence type="ECO:0000256" key="10">
    <source>
        <dbReference type="PROSITE-ProRule" id="PRU01240"/>
    </source>
</evidence>
<evidence type="ECO:0000259" key="15">
    <source>
        <dbReference type="Pfam" id="PF00082"/>
    </source>
</evidence>
<comment type="similarity">
    <text evidence="1">Belongs to the glycosyltransferase 32 family.</text>
</comment>
<evidence type="ECO:0000256" key="13">
    <source>
        <dbReference type="SAM" id="Phobius"/>
    </source>
</evidence>
<dbReference type="InterPro" id="IPR029044">
    <property type="entry name" value="Nucleotide-diphossugar_trans"/>
</dbReference>
<evidence type="ECO:0000256" key="3">
    <source>
        <dbReference type="ARBA" id="ARBA00022512"/>
    </source>
</evidence>
<feature type="region of interest" description="Disordered" evidence="12">
    <location>
        <begin position="742"/>
        <end position="767"/>
    </location>
</feature>
<keyword evidence="13" id="KW-1133">Transmembrane helix</keyword>
<dbReference type="CDD" id="cd02124">
    <property type="entry name" value="PA_PoS1_like"/>
    <property type="match status" value="1"/>
</dbReference>
<keyword evidence="8 10" id="KW-0720">Serine protease</keyword>
<dbReference type="SUPFAM" id="SSF53448">
    <property type="entry name" value="Nucleotide-diphospho-sugar transferases"/>
    <property type="match status" value="1"/>
</dbReference>
<dbReference type="SUPFAM" id="SSF52743">
    <property type="entry name" value="Subtilisin-like"/>
    <property type="match status" value="1"/>
</dbReference>
<evidence type="ECO:0000256" key="14">
    <source>
        <dbReference type="SAM" id="SignalP"/>
    </source>
</evidence>
<dbReference type="STRING" id="1093900.A0A507ASH2"/>
<dbReference type="InterPro" id="IPR023828">
    <property type="entry name" value="Peptidase_S8_Ser-AS"/>
</dbReference>
<dbReference type="InterPro" id="IPR022398">
    <property type="entry name" value="Peptidase_S8_His-AS"/>
</dbReference>
<dbReference type="Proteomes" id="UP000319257">
    <property type="component" value="Unassembled WGS sequence"/>
</dbReference>
<dbReference type="InterPro" id="IPR050131">
    <property type="entry name" value="Peptidase_S8_subtilisin-like"/>
</dbReference>
<dbReference type="PANTHER" id="PTHR43806">
    <property type="entry name" value="PEPTIDASE S8"/>
    <property type="match status" value="1"/>
</dbReference>
<accession>A0A507ASH2</accession>
<dbReference type="InterPro" id="IPR034187">
    <property type="entry name" value="Peptidases_S8_5"/>
</dbReference>
<evidence type="ECO:0000259" key="17">
    <source>
        <dbReference type="Pfam" id="PF06280"/>
    </source>
</evidence>
<dbReference type="InterPro" id="IPR046450">
    <property type="entry name" value="PA_dom_sf"/>
</dbReference>
<dbReference type="CDD" id="cd07489">
    <property type="entry name" value="Peptidases_S8_5"/>
    <property type="match status" value="1"/>
</dbReference>
<feature type="active site" description="Charge relay system" evidence="9 10">
    <location>
        <position position="209"/>
    </location>
</feature>
<evidence type="ECO:0000259" key="16">
    <source>
        <dbReference type="Pfam" id="PF02225"/>
    </source>
</evidence>
<feature type="transmembrane region" description="Helical" evidence="13">
    <location>
        <begin position="905"/>
        <end position="926"/>
    </location>
</feature>
<dbReference type="GO" id="GO:0016020">
    <property type="term" value="C:membrane"/>
    <property type="evidence" value="ECO:0007669"/>
    <property type="project" value="InterPro"/>
</dbReference>
<dbReference type="InterPro" id="IPR010435">
    <property type="entry name" value="C5a/SBT2-like_Fn3"/>
</dbReference>
<dbReference type="Pfam" id="PF04488">
    <property type="entry name" value="Gly_transf_sug"/>
    <property type="match status" value="1"/>
</dbReference>
<dbReference type="InterPro" id="IPR003137">
    <property type="entry name" value="PA_domain"/>
</dbReference>
<dbReference type="InterPro" id="IPR007577">
    <property type="entry name" value="GlycoTrfase_DXD_sugar-bd_CS"/>
</dbReference>
<evidence type="ECO:0000313" key="19">
    <source>
        <dbReference type="Proteomes" id="UP000319257"/>
    </source>
</evidence>
<dbReference type="PROSITE" id="PS51892">
    <property type="entry name" value="SUBTILASE"/>
    <property type="match status" value="1"/>
</dbReference>
<evidence type="ECO:0000256" key="6">
    <source>
        <dbReference type="ARBA" id="ARBA00022729"/>
    </source>
</evidence>
<feature type="chain" id="PRO_5021455287" evidence="14">
    <location>
        <begin position="20"/>
        <end position="1254"/>
    </location>
</feature>
<dbReference type="Gene3D" id="3.90.550.20">
    <property type="match status" value="1"/>
</dbReference>
<dbReference type="PROSITE" id="PS00138">
    <property type="entry name" value="SUBTILASE_SER"/>
    <property type="match status" value="1"/>
</dbReference>
<keyword evidence="5 10" id="KW-0645">Protease</keyword>
<feature type="active site" description="Charge relay system" evidence="9 10">
    <location>
        <position position="159"/>
    </location>
</feature>
<keyword evidence="3" id="KW-0134">Cell wall</keyword>
<dbReference type="PROSITE" id="PS00137">
    <property type="entry name" value="SUBTILASE_HIS"/>
    <property type="match status" value="1"/>
</dbReference>
<dbReference type="RefSeq" id="XP_030992128.1">
    <property type="nucleotide sequence ID" value="XM_031143512.1"/>
</dbReference>
<dbReference type="InParanoid" id="A0A507ASH2"/>
<dbReference type="InterPro" id="IPR000209">
    <property type="entry name" value="Peptidase_S8/S53_dom"/>
</dbReference>
<feature type="domain" description="Peptidase S8/S53" evidence="15">
    <location>
        <begin position="150"/>
        <end position="569"/>
    </location>
</feature>
<name>A0A507ASH2_9PEZI</name>
<keyword evidence="13" id="KW-0472">Membrane</keyword>
<feature type="domain" description="PA" evidence="16">
    <location>
        <begin position="371"/>
        <end position="453"/>
    </location>
</feature>
<keyword evidence="19" id="KW-1185">Reference proteome</keyword>
<dbReference type="InterPro" id="IPR015500">
    <property type="entry name" value="Peptidase_S8_subtilisin-rel"/>
</dbReference>
<keyword evidence="6 14" id="KW-0732">Signal</keyword>
<evidence type="ECO:0000256" key="4">
    <source>
        <dbReference type="ARBA" id="ARBA00022525"/>
    </source>
</evidence>
<dbReference type="AlphaFoldDB" id="A0A507ASH2"/>
<evidence type="ECO:0000256" key="8">
    <source>
        <dbReference type="ARBA" id="ARBA00022825"/>
    </source>
</evidence>
<evidence type="ECO:0000256" key="2">
    <source>
        <dbReference type="ARBA" id="ARBA00011073"/>
    </source>
</evidence>
<dbReference type="GeneID" id="41976083"/>